<feature type="region of interest" description="Disordered" evidence="1">
    <location>
        <begin position="127"/>
        <end position="147"/>
    </location>
</feature>
<keyword evidence="3" id="KW-1185">Reference proteome</keyword>
<feature type="compositionally biased region" description="Low complexity" evidence="1">
    <location>
        <begin position="133"/>
        <end position="147"/>
    </location>
</feature>
<evidence type="ECO:0000313" key="3">
    <source>
        <dbReference type="Proteomes" id="UP001379235"/>
    </source>
</evidence>
<evidence type="ECO:0000313" key="2">
    <source>
        <dbReference type="EMBL" id="MEJ6011448.1"/>
    </source>
</evidence>
<dbReference type="Pfam" id="PF04404">
    <property type="entry name" value="ERF"/>
    <property type="match status" value="1"/>
</dbReference>
<dbReference type="InterPro" id="IPR007499">
    <property type="entry name" value="ERF_bacteria_virus"/>
</dbReference>
<name>A0ABU8SBU7_9SPHN</name>
<evidence type="ECO:0000256" key="1">
    <source>
        <dbReference type="SAM" id="MobiDB-lite"/>
    </source>
</evidence>
<comment type="caution">
    <text evidence="2">The sequence shown here is derived from an EMBL/GenBank/DDBJ whole genome shotgun (WGS) entry which is preliminary data.</text>
</comment>
<sequence length="198" mass="21383">MEREGHKGGLNRPLINNNMSIHKKLLEFQKLGISIKKDANNPHFKSKYADLSEVIGKVRPALTQCGIVMTQLPDEIGLITVLHDPDTDTAITGRINFIGASDMQKLGGAVTYARRYSLVTMLGLEDDDDDGNQAATKPPTAPKAPQAPAMTIEQAFTILRKTTDLAALTAAYKALPVAIRKDNEVIAVAAEVKATFSA</sequence>
<accession>A0ABU8SBU7</accession>
<dbReference type="RefSeq" id="WP_339968714.1">
    <property type="nucleotide sequence ID" value="NZ_JBBHJY010000009.1"/>
</dbReference>
<gene>
    <name evidence="2" type="ORF">WG900_16150</name>
</gene>
<organism evidence="2 3">
    <name type="scientific">Novosphingobium aquae</name>
    <dbReference type="NCBI Taxonomy" id="3133435"/>
    <lineage>
        <taxon>Bacteria</taxon>
        <taxon>Pseudomonadati</taxon>
        <taxon>Pseudomonadota</taxon>
        <taxon>Alphaproteobacteria</taxon>
        <taxon>Sphingomonadales</taxon>
        <taxon>Sphingomonadaceae</taxon>
        <taxon>Novosphingobium</taxon>
    </lineage>
</organism>
<reference evidence="2 3" key="1">
    <citation type="submission" date="2024-03" db="EMBL/GenBank/DDBJ databases">
        <authorList>
            <person name="Jo J.-H."/>
        </authorList>
    </citation>
    <scope>NUCLEOTIDE SEQUENCE [LARGE SCALE GENOMIC DNA]</scope>
    <source>
        <strain evidence="2 3">AS3R-12</strain>
    </source>
</reference>
<dbReference type="EMBL" id="JBBHJY010000009">
    <property type="protein sequence ID" value="MEJ6011448.1"/>
    <property type="molecule type" value="Genomic_DNA"/>
</dbReference>
<dbReference type="Proteomes" id="UP001379235">
    <property type="component" value="Unassembled WGS sequence"/>
</dbReference>
<proteinExistence type="predicted"/>
<protein>
    <submittedName>
        <fullName evidence="2">ERF family protein</fullName>
    </submittedName>
</protein>